<evidence type="ECO:0000313" key="6">
    <source>
        <dbReference type="EMBL" id="MCR4451103.1"/>
    </source>
</evidence>
<comment type="similarity">
    <text evidence="1">Belongs to the ATP-dependent AMP-binding enzyme family.</text>
</comment>
<comment type="caution">
    <text evidence="6">The sequence shown here is derived from an EMBL/GenBank/DDBJ whole genome shotgun (WGS) entry which is preliminary data.</text>
</comment>
<dbReference type="PANTHER" id="PTHR43859">
    <property type="entry name" value="ACYL-ACTIVATING ENZYME"/>
    <property type="match status" value="1"/>
</dbReference>
<dbReference type="Gene3D" id="3.40.50.980">
    <property type="match status" value="1"/>
</dbReference>
<accession>A0AAW5MIU6</accession>
<dbReference type="RefSeq" id="WP_257726176.1">
    <property type="nucleotide sequence ID" value="NZ_JANLFC010000105.1"/>
</dbReference>
<dbReference type="PANTHER" id="PTHR43859:SF4">
    <property type="entry name" value="BUTANOATE--COA LIGASE AAE1-RELATED"/>
    <property type="match status" value="1"/>
</dbReference>
<keyword evidence="2" id="KW-0436">Ligase</keyword>
<dbReference type="GO" id="GO:0016874">
    <property type="term" value="F:ligase activity"/>
    <property type="evidence" value="ECO:0007669"/>
    <property type="project" value="UniProtKB-KW"/>
</dbReference>
<sequence>MTEQNMYDAGLGKTPANFEALTPLSFLGRAARVYPDYPALIHGPLRQSWAQTERRCRQLASALRRRGIGEGDTVSIVAPNVPAMFEAHFGVPMSGAVLNTINTRLDADAMAFIFQHAQSKVVLV</sequence>
<reference evidence="6" key="1">
    <citation type="submission" date="2022-08" db="EMBL/GenBank/DDBJ databases">
        <title>A global survey of hypervirulent Aeromonas hydrophila identified this emerging pathogen in farmed fish in the lower Mekong River basin.</title>
        <authorList>
            <person name="Xu T."/>
            <person name="Rasmussen-Ivey C.R."/>
            <person name="Moen F.S."/>
            <person name="Fernandez Bravo A."/>
            <person name="Lamy B."/>
            <person name="Beaz-Hidalgo R."/>
            <person name="Khan C.D."/>
            <person name="Castro Escarpulli G."/>
            <person name="Yasin I.S.M."/>
            <person name="Figueras M.J."/>
            <person name="Azzam Sayuti M."/>
            <person name="Karim M.M."/>
            <person name="Alam K.M."/>
            <person name="Le T.T.T."/>
            <person name="Thao N.H.P."/>
            <person name="Addo S."/>
            <person name="Duodu S."/>
            <person name="Ali S."/>
            <person name="Mey S."/>
            <person name="Somony T."/>
            <person name="Liles M.R."/>
        </authorList>
    </citation>
    <scope>NUCLEOTIDE SEQUENCE</scope>
    <source>
        <strain evidence="6">0.14</strain>
    </source>
</reference>
<dbReference type="Proteomes" id="UP001204061">
    <property type="component" value="Unassembled WGS sequence"/>
</dbReference>
<keyword evidence="4" id="KW-0443">Lipid metabolism</keyword>
<keyword evidence="3" id="KW-0276">Fatty acid metabolism</keyword>
<organism evidence="6 7">
    <name type="scientific">Aeromonas veronii</name>
    <dbReference type="NCBI Taxonomy" id="654"/>
    <lineage>
        <taxon>Bacteria</taxon>
        <taxon>Pseudomonadati</taxon>
        <taxon>Pseudomonadota</taxon>
        <taxon>Gammaproteobacteria</taxon>
        <taxon>Aeromonadales</taxon>
        <taxon>Aeromonadaceae</taxon>
        <taxon>Aeromonas</taxon>
    </lineage>
</organism>
<dbReference type="GO" id="GO:0006631">
    <property type="term" value="P:fatty acid metabolic process"/>
    <property type="evidence" value="ECO:0007669"/>
    <property type="project" value="UniProtKB-KW"/>
</dbReference>
<dbReference type="AlphaFoldDB" id="A0AAW5MIU6"/>
<proteinExistence type="inferred from homology"/>
<evidence type="ECO:0000256" key="1">
    <source>
        <dbReference type="ARBA" id="ARBA00006432"/>
    </source>
</evidence>
<evidence type="ECO:0000256" key="2">
    <source>
        <dbReference type="ARBA" id="ARBA00022598"/>
    </source>
</evidence>
<gene>
    <name evidence="6" type="ORF">NS965_22200</name>
</gene>
<feature type="domain" description="AMP-dependent synthetase/ligase" evidence="5">
    <location>
        <begin position="29"/>
        <end position="123"/>
    </location>
</feature>
<evidence type="ECO:0000256" key="3">
    <source>
        <dbReference type="ARBA" id="ARBA00022832"/>
    </source>
</evidence>
<dbReference type="InterPro" id="IPR000873">
    <property type="entry name" value="AMP-dep_synth/lig_dom"/>
</dbReference>
<evidence type="ECO:0000313" key="7">
    <source>
        <dbReference type="Proteomes" id="UP001204061"/>
    </source>
</evidence>
<evidence type="ECO:0000256" key="4">
    <source>
        <dbReference type="ARBA" id="ARBA00023098"/>
    </source>
</evidence>
<protein>
    <submittedName>
        <fullName evidence="6">AMP-binding protein</fullName>
    </submittedName>
</protein>
<dbReference type="SUPFAM" id="SSF56801">
    <property type="entry name" value="Acetyl-CoA synthetase-like"/>
    <property type="match status" value="1"/>
</dbReference>
<name>A0AAW5MIU6_AERVE</name>
<feature type="non-terminal residue" evidence="6">
    <location>
        <position position="124"/>
    </location>
</feature>
<dbReference type="Pfam" id="PF00501">
    <property type="entry name" value="AMP-binding"/>
    <property type="match status" value="1"/>
</dbReference>
<dbReference type="EMBL" id="JANLFC010000105">
    <property type="protein sequence ID" value="MCR4451103.1"/>
    <property type="molecule type" value="Genomic_DNA"/>
</dbReference>
<evidence type="ECO:0000259" key="5">
    <source>
        <dbReference type="Pfam" id="PF00501"/>
    </source>
</evidence>